<dbReference type="PROSITE" id="PS51257">
    <property type="entry name" value="PROKAR_LIPOPROTEIN"/>
    <property type="match status" value="1"/>
</dbReference>
<evidence type="ECO:0000256" key="1">
    <source>
        <dbReference type="SAM" id="SignalP"/>
    </source>
</evidence>
<evidence type="ECO:0000313" key="3">
    <source>
        <dbReference type="Proteomes" id="UP000305709"/>
    </source>
</evidence>
<dbReference type="Proteomes" id="UP000305709">
    <property type="component" value="Unassembled WGS sequence"/>
</dbReference>
<comment type="caution">
    <text evidence="2">The sequence shown here is derived from an EMBL/GenBank/DDBJ whole genome shotgun (WGS) entry which is preliminary data.</text>
</comment>
<feature type="signal peptide" evidence="1">
    <location>
        <begin position="1"/>
        <end position="19"/>
    </location>
</feature>
<organism evidence="2 3">
    <name type="scientific">Rubellimicrobium roseum</name>
    <dbReference type="NCBI Taxonomy" id="687525"/>
    <lineage>
        <taxon>Bacteria</taxon>
        <taxon>Pseudomonadati</taxon>
        <taxon>Pseudomonadota</taxon>
        <taxon>Alphaproteobacteria</taxon>
        <taxon>Rhodobacterales</taxon>
        <taxon>Roseobacteraceae</taxon>
        <taxon>Rubellimicrobium</taxon>
    </lineage>
</organism>
<dbReference type="AlphaFoldDB" id="A0A5C4N384"/>
<keyword evidence="1" id="KW-0732">Signal</keyword>
<evidence type="ECO:0000313" key="2">
    <source>
        <dbReference type="EMBL" id="TNC59442.1"/>
    </source>
</evidence>
<sequence>MKAWLGAAALMTTACAADAATWTIIGAEGTTSTHTADGVTADAGDRWVTGLMTDGGTPYARQLTFTMTGRFDAVGFDFTPVRWNYQICTEDLTTGETVTCESNTYDNVLVQGIRDGGIIATSTFRMIDLAEIGMTGRYTFADEFQNLDALLIGFTPVPWPIDPGKYANCGNPCSQFYVNRLDLKSPDIPAPVPLPASLPLLSAALAGLMGLRQRRRT</sequence>
<gene>
    <name evidence="2" type="ORF">FHG71_22740</name>
</gene>
<name>A0A5C4N384_9RHOB</name>
<dbReference type="OrthoDB" id="7864144at2"/>
<protein>
    <recommendedName>
        <fullName evidence="4">VPLPA-CTERM sorting domain-containing protein</fullName>
    </recommendedName>
</protein>
<feature type="chain" id="PRO_5022819824" description="VPLPA-CTERM sorting domain-containing protein" evidence="1">
    <location>
        <begin position="20"/>
        <end position="217"/>
    </location>
</feature>
<keyword evidence="3" id="KW-1185">Reference proteome</keyword>
<evidence type="ECO:0008006" key="4">
    <source>
        <dbReference type="Google" id="ProtNLM"/>
    </source>
</evidence>
<dbReference type="EMBL" id="VDFV01000102">
    <property type="protein sequence ID" value="TNC59442.1"/>
    <property type="molecule type" value="Genomic_DNA"/>
</dbReference>
<reference evidence="2 3" key="1">
    <citation type="submission" date="2019-06" db="EMBL/GenBank/DDBJ databases">
        <authorList>
            <person name="Jiang L."/>
        </authorList>
    </citation>
    <scope>NUCLEOTIDE SEQUENCE [LARGE SCALE GENOMIC DNA]</scope>
    <source>
        <strain evidence="2 3">YIM 48858</strain>
    </source>
</reference>
<dbReference type="RefSeq" id="WP_139084054.1">
    <property type="nucleotide sequence ID" value="NZ_VDFV01000102.1"/>
</dbReference>
<proteinExistence type="predicted"/>
<accession>A0A5C4N384</accession>